<dbReference type="Gene3D" id="3.40.50.300">
    <property type="entry name" value="P-loop containing nucleotide triphosphate hydrolases"/>
    <property type="match status" value="2"/>
</dbReference>
<dbReference type="GO" id="GO:0005886">
    <property type="term" value="C:plasma membrane"/>
    <property type="evidence" value="ECO:0007669"/>
    <property type="project" value="UniProtKB-ARBA"/>
</dbReference>
<evidence type="ECO:0000259" key="9">
    <source>
        <dbReference type="Pfam" id="PF01061"/>
    </source>
</evidence>
<evidence type="ECO:0008006" key="13">
    <source>
        <dbReference type="Google" id="ProtNLM"/>
    </source>
</evidence>
<dbReference type="GO" id="GO:0016887">
    <property type="term" value="F:ATP hydrolysis activity"/>
    <property type="evidence" value="ECO:0007669"/>
    <property type="project" value="InterPro"/>
</dbReference>
<dbReference type="Pfam" id="PF01061">
    <property type="entry name" value="ABC2_membrane"/>
    <property type="match status" value="2"/>
</dbReference>
<dbReference type="InterPro" id="IPR027417">
    <property type="entry name" value="P-loop_NTPase"/>
</dbReference>
<evidence type="ECO:0000259" key="10">
    <source>
        <dbReference type="Pfam" id="PF08370"/>
    </source>
</evidence>
<keyword evidence="12" id="KW-1185">Reference proteome</keyword>
<evidence type="ECO:0000256" key="5">
    <source>
        <dbReference type="ARBA" id="ARBA00023136"/>
    </source>
</evidence>
<feature type="transmembrane region" description="Helical" evidence="7">
    <location>
        <begin position="981"/>
        <end position="1007"/>
    </location>
</feature>
<feature type="domain" description="ABC-2 type transporter transmembrane" evidence="9">
    <location>
        <begin position="916"/>
        <end position="1099"/>
    </location>
</feature>
<reference evidence="11 12" key="1">
    <citation type="journal article" date="2019" name="Sci. Rep.">
        <title>A high-quality genome of Eragrostis curvula grass provides insights into Poaceae evolution and supports new strategies to enhance forage quality.</title>
        <authorList>
            <person name="Carballo J."/>
            <person name="Santos B.A.C.M."/>
            <person name="Zappacosta D."/>
            <person name="Garbus I."/>
            <person name="Selva J.P."/>
            <person name="Gallo C.A."/>
            <person name="Diaz A."/>
            <person name="Albertini E."/>
            <person name="Caccamo M."/>
            <person name="Echenique V."/>
        </authorList>
    </citation>
    <scope>NUCLEOTIDE SEQUENCE [LARGE SCALE GENOMIC DNA]</scope>
    <source>
        <strain evidence="12">cv. Victoria</strain>
        <tissue evidence="11">Leaf</tissue>
    </source>
</reference>
<dbReference type="InterPro" id="IPR013581">
    <property type="entry name" value="PDR_assoc"/>
</dbReference>
<keyword evidence="4 7" id="KW-1133">Transmembrane helix</keyword>
<feature type="region of interest" description="Disordered" evidence="6">
    <location>
        <begin position="715"/>
        <end position="744"/>
    </location>
</feature>
<dbReference type="PANTHER" id="PTHR19241">
    <property type="entry name" value="ATP-BINDING CASSETTE TRANSPORTER"/>
    <property type="match status" value="1"/>
</dbReference>
<evidence type="ECO:0000313" key="12">
    <source>
        <dbReference type="Proteomes" id="UP000324897"/>
    </source>
</evidence>
<feature type="transmembrane region" description="Helical" evidence="7">
    <location>
        <begin position="1049"/>
        <end position="1071"/>
    </location>
</feature>
<dbReference type="Pfam" id="PF00005">
    <property type="entry name" value="ABC_tran"/>
    <property type="match status" value="2"/>
</dbReference>
<dbReference type="SUPFAM" id="SSF52540">
    <property type="entry name" value="P-loop containing nucleoside triphosphate hydrolases"/>
    <property type="match status" value="2"/>
</dbReference>
<keyword evidence="2" id="KW-0813">Transport</keyword>
<name>A0A5J9SLZ9_9POAL</name>
<evidence type="ECO:0000256" key="2">
    <source>
        <dbReference type="ARBA" id="ARBA00022448"/>
    </source>
</evidence>
<feature type="region of interest" description="Disordered" evidence="6">
    <location>
        <begin position="1"/>
        <end position="26"/>
    </location>
</feature>
<dbReference type="AlphaFoldDB" id="A0A5J9SLZ9"/>
<comment type="subcellular location">
    <subcellularLocation>
        <location evidence="1">Membrane</location>
        <topology evidence="1">Multi-pass membrane protein</topology>
    </subcellularLocation>
</comment>
<evidence type="ECO:0000256" key="6">
    <source>
        <dbReference type="SAM" id="MobiDB-lite"/>
    </source>
</evidence>
<dbReference type="Gramene" id="TVU00016">
    <property type="protein sequence ID" value="TVU00016"/>
    <property type="gene ID" value="EJB05_54594"/>
</dbReference>
<evidence type="ECO:0000256" key="1">
    <source>
        <dbReference type="ARBA" id="ARBA00004141"/>
    </source>
</evidence>
<dbReference type="Proteomes" id="UP000324897">
    <property type="component" value="Unassembled WGS sequence"/>
</dbReference>
<comment type="caution">
    <text evidence="11">The sequence shown here is derived from an EMBL/GenBank/DDBJ whole genome shotgun (WGS) entry which is preliminary data.</text>
</comment>
<evidence type="ECO:0000313" key="11">
    <source>
        <dbReference type="EMBL" id="TVU00016.1"/>
    </source>
</evidence>
<feature type="transmembrane region" description="Helical" evidence="7">
    <location>
        <begin position="674"/>
        <end position="698"/>
    </location>
</feature>
<proteinExistence type="predicted"/>
<dbReference type="GO" id="GO:0140359">
    <property type="term" value="F:ABC-type transporter activity"/>
    <property type="evidence" value="ECO:0007669"/>
    <property type="project" value="InterPro"/>
</dbReference>
<feature type="compositionally biased region" description="Polar residues" evidence="6">
    <location>
        <begin position="12"/>
        <end position="26"/>
    </location>
</feature>
<feature type="transmembrane region" description="Helical" evidence="7">
    <location>
        <begin position="450"/>
        <end position="472"/>
    </location>
</feature>
<dbReference type="GO" id="GO:0005524">
    <property type="term" value="F:ATP binding"/>
    <property type="evidence" value="ECO:0007669"/>
    <property type="project" value="InterPro"/>
</dbReference>
<feature type="domain" description="ABC-2 type transporter transmembrane" evidence="9">
    <location>
        <begin position="433"/>
        <end position="644"/>
    </location>
</feature>
<feature type="domain" description="Plant PDR ABC transporter associated" evidence="10">
    <location>
        <begin position="656"/>
        <end position="711"/>
    </location>
</feature>
<evidence type="ECO:0000259" key="8">
    <source>
        <dbReference type="Pfam" id="PF00005"/>
    </source>
</evidence>
<evidence type="ECO:0000256" key="4">
    <source>
        <dbReference type="ARBA" id="ARBA00022989"/>
    </source>
</evidence>
<keyword evidence="3 7" id="KW-0812">Transmembrane</keyword>
<gene>
    <name evidence="11" type="ORF">EJB05_54594</name>
</gene>
<feature type="transmembrane region" description="Helical" evidence="7">
    <location>
        <begin position="561"/>
        <end position="582"/>
    </location>
</feature>
<feature type="transmembrane region" description="Helical" evidence="7">
    <location>
        <begin position="484"/>
        <end position="508"/>
    </location>
</feature>
<feature type="domain" description="ABC transporter" evidence="8">
    <location>
        <begin position="185"/>
        <end position="349"/>
    </location>
</feature>
<feature type="transmembrane region" description="Helical" evidence="7">
    <location>
        <begin position="594"/>
        <end position="614"/>
    </location>
</feature>
<dbReference type="Pfam" id="PF08370">
    <property type="entry name" value="PDR_assoc"/>
    <property type="match status" value="1"/>
</dbReference>
<dbReference type="FunFam" id="3.40.50.300:FF:003489">
    <property type="entry name" value="ABC transporter G family member 39"/>
    <property type="match status" value="1"/>
</dbReference>
<sequence>MRRDDEDDPETGSLSLEMNGTSAMSVQQDIEPALSSLRAAAASFRESLSLSGDQQQQDDELELKWAAIERLPTSDRLHTALLHARLQPLDMVDVRRLGAAERRLVVDTLIASIHRDNLRLLQKQRQRMDRVGVRPPTVEVRWHDVCVEAECQVVQGKPLPTIWNAVVSNLSMLGFNRQQARIRILNNVSGIIRPSRLTLLLGPPGCGKSTLLKALAGKLDANLKVTGEIEYNGVKINEFVPEKTAAYIGQYDLHVPEMTVREILDFSARFQGVGNRAEIMKEVIRREKESGITPDPDIDTYMKAISMEGLDRSMQTDYIMKIMGLDICADIMVGDAMRRGISGGEKKRLTTGASTSFELFKLDDVLSRKDQEQYWSRGRESYNFVSVDQLCEQFGASQAGQNLAGELSMPYDKSKGHKNALSYSIYSLSKWELLKACFARELLLMKRNGFIYITKAVQLGLLAVITGTVFIRTQMGVDRVHANYYMGSLFYALLLLMVNGFPELAMAISRLPVFYKQRDYYFYPAWAYAIPAFILKVPVSLVESIAWTSISYFLIGYTPEASRFFCHLLILFLIHAGALSLFRCVASYCQTMVTGSVGGTLSFLVILLFGGFIIPRPSLPNWLKWGFWLSPLSYAEIGLTGNEFLAPRWLKSTAYGVSLGRMILMDRGLDFSNYFYWISVGALIGFILLLNIVFAIGLTIKKPLGTSRAIISRDKMTTSSGSDRPNSMDIDNGIRKPPQTNTSMTLNRTGRMVLPFTPLTISFQEVSYYVDTPAEMREQGYMDTKLQLLHNITGAFQPGVLSALMGVTGAGKTTLLDVLAGRKTGGVIEGDIRVGGYPKVQQTFARISGYCEQTDVHSPQLTVGESVAYSAWLRLPTEIDSKTRNAIPGIPQIKENYNPSTWILEATSTSMEAQLGVDFAQIYRDSSICKNDQQSLFTILGCMYGTTLFAGINNCQSVMPFVSIERSVVYRERFAGMYSPWAYSFAQVAMEIPYVFVQIVVFMFIAYPMIGYAWTGAKFFWFLYTMFCTLLYFIYLGMMMVSLTPNIQVASILASMFYTIQNLMSGFIVPAPQIPKWWIWLYYISPMSWTLNVFFTTQFGYEDNKNIEVFGETKPVATFVRDYFDFRRELLPLAVVVLAAYPIIFATLFGYNISKLNFQRR</sequence>
<dbReference type="EMBL" id="RWGY01000643">
    <property type="protein sequence ID" value="TVU00016.1"/>
    <property type="molecule type" value="Genomic_DNA"/>
</dbReference>
<feature type="transmembrane region" description="Helical" evidence="7">
    <location>
        <begin position="1130"/>
        <end position="1151"/>
    </location>
</feature>
<evidence type="ECO:0000256" key="3">
    <source>
        <dbReference type="ARBA" id="ARBA00022692"/>
    </source>
</evidence>
<feature type="transmembrane region" description="Helical" evidence="7">
    <location>
        <begin position="520"/>
        <end position="541"/>
    </location>
</feature>
<feature type="domain" description="ABC transporter" evidence="8">
    <location>
        <begin position="789"/>
        <end position="882"/>
    </location>
</feature>
<protein>
    <recommendedName>
        <fullName evidence="13">ABC transporter domain-containing protein</fullName>
    </recommendedName>
</protein>
<accession>A0A5J9SLZ9</accession>
<feature type="transmembrane region" description="Helical" evidence="7">
    <location>
        <begin position="1019"/>
        <end position="1037"/>
    </location>
</feature>
<dbReference type="InterPro" id="IPR013525">
    <property type="entry name" value="ABC2_TM"/>
</dbReference>
<feature type="transmembrane region" description="Helical" evidence="7">
    <location>
        <begin position="1077"/>
        <end position="1095"/>
    </location>
</feature>
<dbReference type="InterPro" id="IPR003439">
    <property type="entry name" value="ABC_transporter-like_ATP-bd"/>
</dbReference>
<dbReference type="OrthoDB" id="70398at2759"/>
<evidence type="ECO:0000256" key="7">
    <source>
        <dbReference type="SAM" id="Phobius"/>
    </source>
</evidence>
<keyword evidence="5 7" id="KW-0472">Membrane</keyword>
<organism evidence="11 12">
    <name type="scientific">Eragrostis curvula</name>
    <name type="common">weeping love grass</name>
    <dbReference type="NCBI Taxonomy" id="38414"/>
    <lineage>
        <taxon>Eukaryota</taxon>
        <taxon>Viridiplantae</taxon>
        <taxon>Streptophyta</taxon>
        <taxon>Embryophyta</taxon>
        <taxon>Tracheophyta</taxon>
        <taxon>Spermatophyta</taxon>
        <taxon>Magnoliopsida</taxon>
        <taxon>Liliopsida</taxon>
        <taxon>Poales</taxon>
        <taxon>Poaceae</taxon>
        <taxon>PACMAD clade</taxon>
        <taxon>Chloridoideae</taxon>
        <taxon>Eragrostideae</taxon>
        <taxon>Eragrostidinae</taxon>
        <taxon>Eragrostis</taxon>
    </lineage>
</organism>
<feature type="compositionally biased region" description="Acidic residues" evidence="6">
    <location>
        <begin position="1"/>
        <end position="10"/>
    </location>
</feature>
<feature type="non-terminal residue" evidence="11">
    <location>
        <position position="1"/>
    </location>
</feature>